<dbReference type="Pfam" id="PF21202">
    <property type="entry name" value="SLX1_C"/>
    <property type="match status" value="1"/>
</dbReference>
<dbReference type="EC" id="2.8.2.-" evidence="16"/>
<evidence type="ECO:0000256" key="4">
    <source>
        <dbReference type="ARBA" id="ARBA00022679"/>
    </source>
</evidence>
<dbReference type="AlphaFoldDB" id="A0A8I5TJB7"/>
<evidence type="ECO:0000256" key="14">
    <source>
        <dbReference type="ARBA" id="ARBA00023242"/>
    </source>
</evidence>
<dbReference type="GO" id="GO:0008821">
    <property type="term" value="F:crossover junction DNA endonuclease activity"/>
    <property type="evidence" value="ECO:0007669"/>
    <property type="project" value="UniProtKB-UniRule"/>
</dbReference>
<comment type="function">
    <text evidence="15">Catalytic subunit of the SLX1-SLX4 structure-specific endonuclease that resolves DNA secondary structures generated during DNA repair and recombination. Has endonuclease activity towards branched DNA substrates, introducing single-strand cuts in duplex DNA close to junctions with ss-DNA. Has a preference for 5'-flap structures, and promotes symmetrical cleavage of static and migrating Holliday junctions (HJs). Resolves HJs by generating two pairs of ligatable, nicked duplex products.</text>
</comment>
<sequence length="516" mass="58211">MVCARRRNSSLASAVGLLHPSPDTKGARTRATAASRLPPDSPRELVPKQAPCSPSNPALPWTLGHGNQPPAVVPEPQGPMGPAGVAARPGRFFGVYLLYCLNPRYRGRVYVGFTVNPGRRVQQHNGGRKKGGAWRTSGRGPWEMVLVVHGFPSSVAALRFEWAWQHPHASRRLAHVGPRLRGETAFAFHLRVLAHMLRSPPWARLPLTLRWVRPDLRQDLCLPPPPHVPLAFGPPPPQAPAPRRHAGPFDDAEPEPDQGDPGACCSLCAQTIQNEEGPLCCPHPGCLLRAHVICLAEEFLQEEPGQLLPLEGQCPCCEKSLLWGDLIWLCQMDTEKEVEDSEFEEVVYVARNPKDVAVSYYHFHRMEKTHPEPGTWDSFLEKFMAGEVSYGSWYQHVHEWWELSRTHPVLYLFYEDMKENPKREIQKILEFVGRSLPEETVNFMVQHTSFKEMKKNPMTNYTTIPQDLMDHSISPFMRKGMAGDWKTTFTVAQNERFDADYAEKMAGCSLSFRSEL</sequence>
<dbReference type="InterPro" id="IPR035901">
    <property type="entry name" value="GIY-YIG_endonuc_sf"/>
</dbReference>
<dbReference type="GO" id="GO:0008146">
    <property type="term" value="F:sulfotransferase activity"/>
    <property type="evidence" value="ECO:0007669"/>
    <property type="project" value="InterPro"/>
</dbReference>
<evidence type="ECO:0000256" key="15">
    <source>
        <dbReference type="HAMAP-Rule" id="MF_03100"/>
    </source>
</evidence>
<comment type="similarity">
    <text evidence="15">Belongs to the SLX1 family.</text>
</comment>
<evidence type="ECO:0000256" key="9">
    <source>
        <dbReference type="ARBA" id="ARBA00022771"/>
    </source>
</evidence>
<dbReference type="InterPro" id="IPR048749">
    <property type="entry name" value="SLX1_C"/>
</dbReference>
<evidence type="ECO:0000256" key="7">
    <source>
        <dbReference type="ARBA" id="ARBA00022759"/>
    </source>
</evidence>
<feature type="compositionally biased region" description="Pro residues" evidence="17">
    <location>
        <begin position="231"/>
        <end position="240"/>
    </location>
</feature>
<dbReference type="SUPFAM" id="SSF52540">
    <property type="entry name" value="P-loop containing nucleoside triphosphate hydrolases"/>
    <property type="match status" value="1"/>
</dbReference>
<keyword evidence="5 15" id="KW-0540">Nuclease</keyword>
<dbReference type="GO" id="GO:0017108">
    <property type="term" value="F:5'-flap endonuclease activity"/>
    <property type="evidence" value="ECO:0007669"/>
    <property type="project" value="UniProtKB-UniRule"/>
</dbReference>
<dbReference type="InterPro" id="IPR027417">
    <property type="entry name" value="P-loop_NTPase"/>
</dbReference>
<evidence type="ECO:0000256" key="11">
    <source>
        <dbReference type="ARBA" id="ARBA00022833"/>
    </source>
</evidence>
<keyword evidence="3" id="KW-0963">Cytoplasm</keyword>
<comment type="subcellular location">
    <subcellularLocation>
        <location evidence="1">Cytoplasm</location>
    </subcellularLocation>
    <subcellularLocation>
        <location evidence="15">Nucleus</location>
    </subcellularLocation>
</comment>
<dbReference type="Pfam" id="PF01541">
    <property type="entry name" value="GIY-YIG"/>
    <property type="match status" value="1"/>
</dbReference>
<evidence type="ECO:0000313" key="19">
    <source>
        <dbReference type="Ensembl" id="ENSPPYP00000038052.1"/>
    </source>
</evidence>
<organism evidence="19 20">
    <name type="scientific">Pongo abelii</name>
    <name type="common">Sumatran orangutan</name>
    <name type="synonym">Pongo pygmaeus abelii</name>
    <dbReference type="NCBI Taxonomy" id="9601"/>
    <lineage>
        <taxon>Eukaryota</taxon>
        <taxon>Metazoa</taxon>
        <taxon>Chordata</taxon>
        <taxon>Craniata</taxon>
        <taxon>Vertebrata</taxon>
        <taxon>Euteleostomi</taxon>
        <taxon>Mammalia</taxon>
        <taxon>Eutheria</taxon>
        <taxon>Euarchontoglires</taxon>
        <taxon>Primates</taxon>
        <taxon>Haplorrhini</taxon>
        <taxon>Catarrhini</taxon>
        <taxon>Hominidae</taxon>
        <taxon>Pongo</taxon>
    </lineage>
</organism>
<feature type="region of interest" description="Disordered" evidence="17">
    <location>
        <begin position="231"/>
        <end position="258"/>
    </location>
</feature>
<reference evidence="19" key="2">
    <citation type="submission" date="2025-08" db="UniProtKB">
        <authorList>
            <consortium name="Ensembl"/>
        </authorList>
    </citation>
    <scope>IDENTIFICATION</scope>
</reference>
<dbReference type="FunFam" id="3.40.1440.10:FF:000003">
    <property type="entry name" value="Structure-specific endonuclease subunit SLX1"/>
    <property type="match status" value="1"/>
</dbReference>
<dbReference type="PANTHER" id="PTHR20208:SF10">
    <property type="entry name" value="STRUCTURE-SPECIFIC ENDONUCLEASE SUBUNIT SLX1"/>
    <property type="match status" value="1"/>
</dbReference>
<evidence type="ECO:0000256" key="10">
    <source>
        <dbReference type="ARBA" id="ARBA00022801"/>
    </source>
</evidence>
<dbReference type="GO" id="GO:0032204">
    <property type="term" value="P:regulation of telomere maintenance"/>
    <property type="evidence" value="ECO:0007669"/>
    <property type="project" value="UniProtKB-ARBA"/>
</dbReference>
<keyword evidence="11 15" id="KW-0862">Zinc</keyword>
<dbReference type="FunFam" id="3.30.40.10:FF:000392">
    <property type="entry name" value="Structure-specific endonuclease subunit SLX1"/>
    <property type="match status" value="1"/>
</dbReference>
<dbReference type="HAMAP" id="MF_03100">
    <property type="entry name" value="Endonuc_su_Slx1"/>
    <property type="match status" value="1"/>
</dbReference>
<dbReference type="GeneTree" id="ENSGT00940000164316"/>
<evidence type="ECO:0000313" key="20">
    <source>
        <dbReference type="Proteomes" id="UP000001595"/>
    </source>
</evidence>
<evidence type="ECO:0000256" key="6">
    <source>
        <dbReference type="ARBA" id="ARBA00022723"/>
    </source>
</evidence>
<comment type="cofactor">
    <cofactor evidence="15">
        <name>a divalent metal cation</name>
        <dbReference type="ChEBI" id="CHEBI:60240"/>
    </cofactor>
</comment>
<evidence type="ECO:0000259" key="18">
    <source>
        <dbReference type="PROSITE" id="PS50164"/>
    </source>
</evidence>
<evidence type="ECO:0000256" key="17">
    <source>
        <dbReference type="SAM" id="MobiDB-lite"/>
    </source>
</evidence>
<accession>A0A8I5TJB7</accession>
<dbReference type="InterPro" id="IPR013083">
    <property type="entry name" value="Znf_RING/FYVE/PHD"/>
</dbReference>
<dbReference type="GO" id="GO:0000724">
    <property type="term" value="P:double-strand break repair via homologous recombination"/>
    <property type="evidence" value="ECO:0007669"/>
    <property type="project" value="TreeGrafter"/>
</dbReference>
<dbReference type="Gene3D" id="3.40.1440.10">
    <property type="entry name" value="GIY-YIG endonuclease"/>
    <property type="match status" value="1"/>
</dbReference>
<dbReference type="GO" id="GO:0006790">
    <property type="term" value="P:sulfur compound metabolic process"/>
    <property type="evidence" value="ECO:0007669"/>
    <property type="project" value="UniProtKB-ARBA"/>
</dbReference>
<keyword evidence="6 15" id="KW-0479">Metal-binding</keyword>
<reference evidence="19 20" key="1">
    <citation type="submission" date="2008-02" db="EMBL/GenBank/DDBJ databases">
        <title>A 6x draft sequence assembly of the Pongo pygmaeus abelii genome.</title>
        <authorList>
            <person name="Wilson R.K."/>
            <person name="Mardis E."/>
        </authorList>
    </citation>
    <scope>NUCLEOTIDE SEQUENCE [LARGE SCALE GENOMIC DNA]</scope>
</reference>
<protein>
    <recommendedName>
        <fullName evidence="16">Sulfotransferase</fullName>
        <ecNumber evidence="16">2.8.2.-</ecNumber>
    </recommendedName>
</protein>
<keyword evidence="8 15" id="KW-0227">DNA damage</keyword>
<dbReference type="Ensembl" id="ENSPPYT00000062152.1">
    <property type="protein sequence ID" value="ENSPPYP00000038052.1"/>
    <property type="gene ID" value="ENSPPYG00000039953.1"/>
</dbReference>
<dbReference type="GO" id="GO:0033557">
    <property type="term" value="C:Slx1-Slx4 complex"/>
    <property type="evidence" value="ECO:0007669"/>
    <property type="project" value="UniProtKB-UniRule"/>
</dbReference>
<evidence type="ECO:0000256" key="2">
    <source>
        <dbReference type="ARBA" id="ARBA00005771"/>
    </source>
</evidence>
<evidence type="ECO:0000256" key="8">
    <source>
        <dbReference type="ARBA" id="ARBA00022763"/>
    </source>
</evidence>
<dbReference type="Gene3D" id="3.30.40.10">
    <property type="entry name" value="Zinc/RING finger domain, C3HC4 (zinc finger)"/>
    <property type="match status" value="1"/>
</dbReference>
<keyword evidence="13 15" id="KW-0234">DNA repair</keyword>
<feature type="domain" description="GIY-YIG" evidence="18">
    <location>
        <begin position="91"/>
        <end position="174"/>
    </location>
</feature>
<dbReference type="InterPro" id="IPR000863">
    <property type="entry name" value="Sulfotransferase_dom"/>
</dbReference>
<dbReference type="InterPro" id="IPR050381">
    <property type="entry name" value="SLX1_endonuclease"/>
</dbReference>
<dbReference type="InterPro" id="IPR027520">
    <property type="entry name" value="Slx1"/>
</dbReference>
<feature type="zinc finger region" description="SLX1-type" evidence="15">
    <location>
        <begin position="265"/>
        <end position="317"/>
    </location>
</feature>
<dbReference type="GO" id="GO:0005737">
    <property type="term" value="C:cytoplasm"/>
    <property type="evidence" value="ECO:0007669"/>
    <property type="project" value="UniProtKB-SubCell"/>
</dbReference>
<dbReference type="GO" id="GO:0090656">
    <property type="term" value="P:t-circle formation"/>
    <property type="evidence" value="ECO:0007669"/>
    <property type="project" value="UniProtKB-ARBA"/>
</dbReference>
<keyword evidence="20" id="KW-1185">Reference proteome</keyword>
<keyword evidence="9 15" id="KW-0863">Zinc-finger</keyword>
<dbReference type="Gene3D" id="3.40.50.300">
    <property type="entry name" value="P-loop containing nucleotide triphosphate hydrolases"/>
    <property type="match status" value="1"/>
</dbReference>
<dbReference type="PROSITE" id="PS50164">
    <property type="entry name" value="GIY_YIG"/>
    <property type="match status" value="1"/>
</dbReference>
<dbReference type="PANTHER" id="PTHR20208">
    <property type="entry name" value="STRUCTURE-SPECIFIC ENDONUCLEASE SUBUNIT SLX1"/>
    <property type="match status" value="1"/>
</dbReference>
<comment type="subunit">
    <text evidence="15">Forms a heterodimer with SLX4.</text>
</comment>
<dbReference type="FunFam" id="3.40.50.300:FF:000433">
    <property type="entry name" value="Estrogen sulfotransferase"/>
    <property type="match status" value="1"/>
</dbReference>
<gene>
    <name evidence="19" type="primary">SLX1A</name>
</gene>
<keyword evidence="10 15" id="KW-0378">Hydrolase</keyword>
<evidence type="ECO:0000256" key="1">
    <source>
        <dbReference type="ARBA" id="ARBA00004496"/>
    </source>
</evidence>
<evidence type="ECO:0000256" key="12">
    <source>
        <dbReference type="ARBA" id="ARBA00023172"/>
    </source>
</evidence>
<keyword evidence="12 15" id="KW-0233">DNA recombination</keyword>
<dbReference type="GO" id="GO:0008270">
    <property type="term" value="F:zinc ion binding"/>
    <property type="evidence" value="ECO:0007669"/>
    <property type="project" value="UniProtKB-KW"/>
</dbReference>
<keyword evidence="14 15" id="KW-0539">Nucleus</keyword>
<comment type="similarity">
    <text evidence="2 16">Belongs to the sulfotransferase 1 family.</text>
</comment>
<evidence type="ECO:0000256" key="16">
    <source>
        <dbReference type="RuleBase" id="RU361155"/>
    </source>
</evidence>
<dbReference type="InterPro" id="IPR000305">
    <property type="entry name" value="GIY-YIG_endonuc"/>
</dbReference>
<name>A0A8I5TJB7_PONAB</name>
<dbReference type="Proteomes" id="UP000001595">
    <property type="component" value="Chromosome 16"/>
</dbReference>
<reference evidence="19" key="3">
    <citation type="submission" date="2025-09" db="UniProtKB">
        <authorList>
            <consortium name="Ensembl"/>
        </authorList>
    </citation>
    <scope>IDENTIFICATION</scope>
</reference>
<proteinExistence type="inferred from homology"/>
<dbReference type="Pfam" id="PF00685">
    <property type="entry name" value="Sulfotransfer_1"/>
    <property type="match status" value="1"/>
</dbReference>
<evidence type="ECO:0000256" key="5">
    <source>
        <dbReference type="ARBA" id="ARBA00022722"/>
    </source>
</evidence>
<keyword evidence="4 16" id="KW-0808">Transferase</keyword>
<feature type="region of interest" description="Disordered" evidence="17">
    <location>
        <begin position="1"/>
        <end position="77"/>
    </location>
</feature>
<evidence type="ECO:0000256" key="3">
    <source>
        <dbReference type="ARBA" id="ARBA00022490"/>
    </source>
</evidence>
<evidence type="ECO:0000256" key="13">
    <source>
        <dbReference type="ARBA" id="ARBA00023204"/>
    </source>
</evidence>
<keyword evidence="7 15" id="KW-0255">Endonuclease</keyword>
<dbReference type="CDD" id="cd10455">
    <property type="entry name" value="GIY-YIG_SLX1"/>
    <property type="match status" value="1"/>
</dbReference>